<evidence type="ECO:0008006" key="3">
    <source>
        <dbReference type="Google" id="ProtNLM"/>
    </source>
</evidence>
<protein>
    <recommendedName>
        <fullName evidence="3">Methyltransferase domain-containing protein</fullName>
    </recommendedName>
</protein>
<dbReference type="GO" id="GO:0009312">
    <property type="term" value="P:oligosaccharide biosynthetic process"/>
    <property type="evidence" value="ECO:0007669"/>
    <property type="project" value="InterPro"/>
</dbReference>
<evidence type="ECO:0000313" key="2">
    <source>
        <dbReference type="Proteomes" id="UP000179157"/>
    </source>
</evidence>
<dbReference type="Pfam" id="PF05401">
    <property type="entry name" value="NodS"/>
    <property type="match status" value="1"/>
</dbReference>
<dbReference type="GO" id="GO:0008757">
    <property type="term" value="F:S-adenosylmethionine-dependent methyltransferase activity"/>
    <property type="evidence" value="ECO:0007669"/>
    <property type="project" value="InterPro"/>
</dbReference>
<dbReference type="PANTHER" id="PTHR43464">
    <property type="entry name" value="METHYLTRANSFERASE"/>
    <property type="match status" value="1"/>
</dbReference>
<dbReference type="CDD" id="cd02440">
    <property type="entry name" value="AdoMet_MTases"/>
    <property type="match status" value="1"/>
</dbReference>
<name>A0A1F5UQR2_FRAXR</name>
<dbReference type="InterPro" id="IPR008715">
    <property type="entry name" value="SAM-MeTfrase_NodS-like"/>
</dbReference>
<gene>
    <name evidence="1" type="ORF">A2Z21_05640</name>
</gene>
<evidence type="ECO:0000313" key="1">
    <source>
        <dbReference type="EMBL" id="OGF53091.1"/>
    </source>
</evidence>
<dbReference type="AlphaFoldDB" id="A0A1F5UQR2"/>
<dbReference type="Gene3D" id="3.40.50.150">
    <property type="entry name" value="Vaccinia Virus protein VP39"/>
    <property type="match status" value="1"/>
</dbReference>
<dbReference type="EMBL" id="MFGX01000118">
    <property type="protein sequence ID" value="OGF53091.1"/>
    <property type="molecule type" value="Genomic_DNA"/>
</dbReference>
<comment type="caution">
    <text evidence="1">The sequence shown here is derived from an EMBL/GenBank/DDBJ whole genome shotgun (WGS) entry which is preliminary data.</text>
</comment>
<dbReference type="Proteomes" id="UP000179157">
    <property type="component" value="Unassembled WGS sequence"/>
</dbReference>
<organism evidence="1 2">
    <name type="scientific">Fraserbacteria sp. (strain RBG_16_55_9)</name>
    <dbReference type="NCBI Taxonomy" id="1817864"/>
    <lineage>
        <taxon>Bacteria</taxon>
        <taxon>Candidatus Fraseribacteriota</taxon>
    </lineage>
</organism>
<sequence>MSLLGGLTETLALRFYGWLGPRFFSRRYFEYRYRRRMDPWSYESSPYEKRKYQQTLEILTRPRYERVLEVGCSIGVFTEQLAQQGIAREILGIDLASAALDRARVRLERFKHVELRCLDITRDPLVGPFDLVFCAEVLYYLGGHNIRVVLEKILSALQEDGQLVLVNPWPLSHQFHRRFFQRPELRLLQERVERDSERPYSIALFAKEPRRSNKATKAQET</sequence>
<reference evidence="1 2" key="1">
    <citation type="journal article" date="2016" name="Nat. Commun.">
        <title>Thousands of microbial genomes shed light on interconnected biogeochemical processes in an aquifer system.</title>
        <authorList>
            <person name="Anantharaman K."/>
            <person name="Brown C.T."/>
            <person name="Hug L.A."/>
            <person name="Sharon I."/>
            <person name="Castelle C.J."/>
            <person name="Probst A.J."/>
            <person name="Thomas B.C."/>
            <person name="Singh A."/>
            <person name="Wilkins M.J."/>
            <person name="Karaoz U."/>
            <person name="Brodie E.L."/>
            <person name="Williams K.H."/>
            <person name="Hubbard S.S."/>
            <person name="Banfield J.F."/>
        </authorList>
    </citation>
    <scope>NUCLEOTIDE SEQUENCE [LARGE SCALE GENOMIC DNA]</scope>
    <source>
        <strain evidence="2">RBG_16_55_9</strain>
    </source>
</reference>
<proteinExistence type="predicted"/>
<dbReference type="InterPro" id="IPR029063">
    <property type="entry name" value="SAM-dependent_MTases_sf"/>
</dbReference>
<dbReference type="PANTHER" id="PTHR43464:SF94">
    <property type="entry name" value="MALONYL-[ACYL-CARRIER PROTEIN] O-METHYLTRANSFERASE"/>
    <property type="match status" value="1"/>
</dbReference>
<dbReference type="SUPFAM" id="SSF53335">
    <property type="entry name" value="S-adenosyl-L-methionine-dependent methyltransferases"/>
    <property type="match status" value="1"/>
</dbReference>
<dbReference type="STRING" id="1817864.A2Z21_05640"/>
<accession>A0A1F5UQR2</accession>